<dbReference type="InterPro" id="IPR006680">
    <property type="entry name" value="Amidohydro-rel"/>
</dbReference>
<dbReference type="InterPro" id="IPR032466">
    <property type="entry name" value="Metal_Hydrolase"/>
</dbReference>
<dbReference type="Pfam" id="PF04909">
    <property type="entry name" value="Amidohydro_2"/>
    <property type="match status" value="1"/>
</dbReference>
<proteinExistence type="predicted"/>
<dbReference type="GO" id="GO:0005737">
    <property type="term" value="C:cytoplasm"/>
    <property type="evidence" value="ECO:0007669"/>
    <property type="project" value="TreeGrafter"/>
</dbReference>
<evidence type="ECO:0000259" key="2">
    <source>
        <dbReference type="Pfam" id="PF04909"/>
    </source>
</evidence>
<dbReference type="EMBL" id="SRID01000183">
    <property type="protein sequence ID" value="TGB05634.1"/>
    <property type="molecule type" value="Genomic_DNA"/>
</dbReference>
<dbReference type="PANTHER" id="PTHR21240">
    <property type="entry name" value="2-AMINO-3-CARBOXYLMUCONATE-6-SEMIALDEHYDE DECARBOXYLASE"/>
    <property type="match status" value="1"/>
</dbReference>
<dbReference type="InterPro" id="IPR032465">
    <property type="entry name" value="ACMSD"/>
</dbReference>
<keyword evidence="4" id="KW-1185">Reference proteome</keyword>
<dbReference type="PANTHER" id="PTHR21240:SF28">
    <property type="entry name" value="ISO-OROTATE DECARBOXYLASE (EUROFUNG)"/>
    <property type="match status" value="1"/>
</dbReference>
<name>A0A4Z0HAD8_9ACTN</name>
<reference evidence="3 4" key="1">
    <citation type="submission" date="2019-03" db="EMBL/GenBank/DDBJ databases">
        <authorList>
            <person name="Gonzalez-Pimentel J.L."/>
        </authorList>
    </citation>
    <scope>NUCLEOTIDE SEQUENCE [LARGE SCALE GENOMIC DNA]</scope>
    <source>
        <strain evidence="3 4">JCM 31289</strain>
    </source>
</reference>
<comment type="caution">
    <text evidence="3">The sequence shown here is derived from an EMBL/GenBank/DDBJ whole genome shotgun (WGS) entry which is preliminary data.</text>
</comment>
<protein>
    <submittedName>
        <fullName evidence="3">Amidohydrolase</fullName>
    </submittedName>
</protein>
<dbReference type="AlphaFoldDB" id="A0A4Z0HAD8"/>
<keyword evidence="1" id="KW-0456">Lyase</keyword>
<keyword evidence="3" id="KW-0378">Hydrolase</keyword>
<gene>
    <name evidence="3" type="ORF">E4099_19125</name>
</gene>
<sequence>MAPFPWIISVDDHTVEPPHVWRDRLPSKYRDLGPRVVRAPLKDLTFVGGRFTPVMGDPGDPGPPADWWVYEDLRRPLTRLDTAVGYDRDEVRLEAITFEQMRPGSFSVPERLADMDLNHVQSALCFPTFPRFCGQTFTEAADRELGLLGVRAYNDWMVEEWCGPAAGRLIPLTLVPLWDAELAAAEVRRMAERGVRAVCFSEIPPRLGLPSVHSRDWDPFLAACAETGTVIAMHIGSSSSMPSTSADAPPAVGSALTFANCCFSLVDWLMSGVFDRFPTLRIMYAEGQIGWIPYILERADTVWRENRGWGGVAEKVLRPPSELFAEHVYGCFFDDPVGLRNLAAIGERNVLYETDYPHSDSTWPRSREVGEAQMGHLAPETVERIVRGNAIDLLQLTPEGLWAR</sequence>
<dbReference type="GO" id="GO:0016831">
    <property type="term" value="F:carboxy-lyase activity"/>
    <property type="evidence" value="ECO:0007669"/>
    <property type="project" value="InterPro"/>
</dbReference>
<evidence type="ECO:0000313" key="4">
    <source>
        <dbReference type="Proteomes" id="UP000297948"/>
    </source>
</evidence>
<evidence type="ECO:0000313" key="3">
    <source>
        <dbReference type="EMBL" id="TGB05634.1"/>
    </source>
</evidence>
<evidence type="ECO:0000256" key="1">
    <source>
        <dbReference type="ARBA" id="ARBA00023239"/>
    </source>
</evidence>
<feature type="domain" description="Amidohydrolase-related" evidence="2">
    <location>
        <begin position="100"/>
        <end position="395"/>
    </location>
</feature>
<dbReference type="GO" id="GO:0016787">
    <property type="term" value="F:hydrolase activity"/>
    <property type="evidence" value="ECO:0007669"/>
    <property type="project" value="UniProtKB-KW"/>
</dbReference>
<dbReference type="SUPFAM" id="SSF51556">
    <property type="entry name" value="Metallo-dependent hydrolases"/>
    <property type="match status" value="1"/>
</dbReference>
<dbReference type="Gene3D" id="3.20.20.140">
    <property type="entry name" value="Metal-dependent hydrolases"/>
    <property type="match status" value="1"/>
</dbReference>
<dbReference type="RefSeq" id="WP_135340315.1">
    <property type="nucleotide sequence ID" value="NZ_JBHLTX010000036.1"/>
</dbReference>
<organism evidence="3 4">
    <name type="scientific">Streptomyces palmae</name>
    <dbReference type="NCBI Taxonomy" id="1701085"/>
    <lineage>
        <taxon>Bacteria</taxon>
        <taxon>Bacillati</taxon>
        <taxon>Actinomycetota</taxon>
        <taxon>Actinomycetes</taxon>
        <taxon>Kitasatosporales</taxon>
        <taxon>Streptomycetaceae</taxon>
        <taxon>Streptomyces</taxon>
    </lineage>
</organism>
<accession>A0A4Z0HAD8</accession>
<dbReference type="Proteomes" id="UP000297948">
    <property type="component" value="Unassembled WGS sequence"/>
</dbReference>
<dbReference type="OrthoDB" id="8673349at2"/>
<dbReference type="GO" id="GO:0019748">
    <property type="term" value="P:secondary metabolic process"/>
    <property type="evidence" value="ECO:0007669"/>
    <property type="project" value="TreeGrafter"/>
</dbReference>